<accession>A0A2U1PP48</accession>
<feature type="region of interest" description="Disordered" evidence="6">
    <location>
        <begin position="973"/>
        <end position="1026"/>
    </location>
</feature>
<feature type="compositionally biased region" description="Low complexity" evidence="6">
    <location>
        <begin position="9"/>
        <end position="43"/>
    </location>
</feature>
<evidence type="ECO:0000256" key="5">
    <source>
        <dbReference type="SAM" id="Coils"/>
    </source>
</evidence>
<dbReference type="SUPFAM" id="SSF48340">
    <property type="entry name" value="Interferon-induced guanylate-binding protein 1 (GBP1), C-terminal domain"/>
    <property type="match status" value="1"/>
</dbReference>
<dbReference type="PROSITE" id="PS51715">
    <property type="entry name" value="G_GB1_RHD3"/>
    <property type="match status" value="1"/>
</dbReference>
<dbReference type="FunFam" id="3.40.50.300:FF:000723">
    <property type="entry name" value="Guanylate-binding family protein"/>
    <property type="match status" value="1"/>
</dbReference>
<evidence type="ECO:0000256" key="4">
    <source>
        <dbReference type="PROSITE-ProRule" id="PRU01052"/>
    </source>
</evidence>
<keyword evidence="2" id="KW-0378">Hydrolase</keyword>
<feature type="region of interest" description="Disordered" evidence="6">
    <location>
        <begin position="1"/>
        <end position="44"/>
    </location>
</feature>
<dbReference type="InterPro" id="IPR015894">
    <property type="entry name" value="Guanylate-bd_N"/>
</dbReference>
<dbReference type="Gene3D" id="1.20.1000.10">
    <property type="entry name" value="Guanylate-binding protein, C-terminal domain"/>
    <property type="match status" value="1"/>
</dbReference>
<evidence type="ECO:0000256" key="3">
    <source>
        <dbReference type="ARBA" id="ARBA00023134"/>
    </source>
</evidence>
<dbReference type="SUPFAM" id="SSF52540">
    <property type="entry name" value="P-loop containing nucleoside triphosphate hydrolases"/>
    <property type="match status" value="1"/>
</dbReference>
<keyword evidence="9" id="KW-1185">Reference proteome</keyword>
<dbReference type="SUPFAM" id="SSF57997">
    <property type="entry name" value="Tropomyosin"/>
    <property type="match status" value="1"/>
</dbReference>
<feature type="coiled-coil region" evidence="5">
    <location>
        <begin position="700"/>
        <end position="945"/>
    </location>
</feature>
<name>A0A2U1PP48_ARTAN</name>
<organism evidence="8 9">
    <name type="scientific">Artemisia annua</name>
    <name type="common">Sweet wormwood</name>
    <dbReference type="NCBI Taxonomy" id="35608"/>
    <lineage>
        <taxon>Eukaryota</taxon>
        <taxon>Viridiplantae</taxon>
        <taxon>Streptophyta</taxon>
        <taxon>Embryophyta</taxon>
        <taxon>Tracheophyta</taxon>
        <taxon>Spermatophyta</taxon>
        <taxon>Magnoliopsida</taxon>
        <taxon>eudicotyledons</taxon>
        <taxon>Gunneridae</taxon>
        <taxon>Pentapetalae</taxon>
        <taxon>asterids</taxon>
        <taxon>campanulids</taxon>
        <taxon>Asterales</taxon>
        <taxon>Asteraceae</taxon>
        <taxon>Asteroideae</taxon>
        <taxon>Anthemideae</taxon>
        <taxon>Artemisiinae</taxon>
        <taxon>Artemisia</taxon>
    </lineage>
</organism>
<evidence type="ECO:0000259" key="7">
    <source>
        <dbReference type="PROSITE" id="PS51715"/>
    </source>
</evidence>
<dbReference type="InterPro" id="IPR036543">
    <property type="entry name" value="Guanylate-bd_C_sf"/>
</dbReference>
<dbReference type="Pfam" id="PF02263">
    <property type="entry name" value="GBP"/>
    <property type="match status" value="1"/>
</dbReference>
<comment type="caution">
    <text evidence="8">The sequence shown here is derived from an EMBL/GenBank/DDBJ whole genome shotgun (WGS) entry which is preliminary data.</text>
</comment>
<dbReference type="PANTHER" id="PTHR10751">
    <property type="entry name" value="GUANYLATE BINDING PROTEIN"/>
    <property type="match status" value="1"/>
</dbReference>
<dbReference type="InterPro" id="IPR003191">
    <property type="entry name" value="Guanylate-bd/ATL_C"/>
</dbReference>
<dbReference type="AlphaFoldDB" id="A0A2U1PP48"/>
<feature type="coiled-coil region" evidence="5">
    <location>
        <begin position="551"/>
        <end position="673"/>
    </location>
</feature>
<evidence type="ECO:0000256" key="6">
    <source>
        <dbReference type="SAM" id="MobiDB-lite"/>
    </source>
</evidence>
<proteinExistence type="inferred from homology"/>
<dbReference type="Pfam" id="PF02841">
    <property type="entry name" value="GBP_C"/>
    <property type="match status" value="1"/>
</dbReference>
<keyword evidence="3" id="KW-0342">GTP-binding</keyword>
<keyword evidence="1" id="KW-0547">Nucleotide-binding</keyword>
<evidence type="ECO:0000313" key="9">
    <source>
        <dbReference type="Proteomes" id="UP000245207"/>
    </source>
</evidence>
<dbReference type="FunFam" id="1.20.1000.10:FF:000003">
    <property type="entry name" value="Guanylate-binding family protein"/>
    <property type="match status" value="1"/>
</dbReference>
<dbReference type="CDD" id="cd01851">
    <property type="entry name" value="GBP"/>
    <property type="match status" value="1"/>
</dbReference>
<evidence type="ECO:0000313" key="8">
    <source>
        <dbReference type="EMBL" id="PWA87534.1"/>
    </source>
</evidence>
<dbReference type="Gene3D" id="3.40.50.300">
    <property type="entry name" value="P-loop containing nucleotide triphosphate hydrolases"/>
    <property type="match status" value="1"/>
</dbReference>
<dbReference type="OrthoDB" id="2135133at2759"/>
<sequence>MRRFWSRGTTSDASPQSPASTSSASPSTPSTPSTPLFSPSVTSGPARPIRLVYCDERGKFQMDPEAVSVLQLVKEPVGVVSVCGRARQGKSYILNQLLGRSSGFQVASTHRPCTKGLWLWSTPLRRTALDGTEYNLLLIDSEGIDAYDQTGTYSTQIFSLAVLLSSMFIYNQMGGIDEAAIDRLSLVTEMTKHIRVRASGGKTTASELGQFSPIFVWLLRDFYLDLVEDNRKITPRDYLELALRPVQGGGRDVSAKNEIRESIRGLFPDRDCFTLVRPLSNENELQRLDQISVDQLRPEFKAGLDALTRFVFERTRPKQVGATVMTGPIFAGITQSFLDALNNGAVPTITSAWQSVEETECQRALEYASEVYKSSFDSTKPPEEATIREAHEEAVQKALAAFNSMAVGAGSVRQRCEKRLHTFLRKELEDYKREAFMKAYMQCTNAIQKMEKELRTACQAPGAKFDDILKVLDQLLSSYEATAYGPEKWQKLASFLRQSLEGPVVDFVKKQIDNISSEKSSLRLKCRSIEDKMGLLTKQLEASEKHKSDYLRRYEDAINDKNKLAEDYMARIADLKRNSSSLDERYSNLSKTLEAAKHESLEWKRKYEVALSKQKAGEEQASSEVANLKARSSAAEARLAAAREQTLSAQEEADEWKRKYDVAVKEAKSALEKAAAVQDRASKQTQHREHALRAEFQGTLADKEAEIKEKATKIEQAEQRVTTLNMELKAAESKIKSFDIEISVLKSEIKELGERLEGANAKAQSYEKEARILEQERVHLEQKYQSEFNRFAEVQERCKNAETETKRATEMADIARAEAVSVQKEKNEIQRVASDRLTEISRLERRIESLDRQKNDLTNELEQVQAAETDAVSKVAILEARVEEREKEIETLLKSNNEQRATTVHVLESLLETERAARAEATNRAEALSVQLQATQGKLDLLQQQMTTVRLNESALDSKLRTASHGKRVRVEDIEMGTDSVDGDRAVRGNKRSRSTTSPLQYVQTEDGGSFYRGDENSDHSRDTSNEDYTKFTVLKLKQELTKHNFGAELLQLKNPNKKELVALYERCIIQKS</sequence>
<gene>
    <name evidence="8" type="ORF">CTI12_AA129190</name>
</gene>
<protein>
    <submittedName>
        <fullName evidence="8">Guanylate-binding family protein</fullName>
    </submittedName>
</protein>
<dbReference type="Proteomes" id="UP000245207">
    <property type="component" value="Unassembled WGS sequence"/>
</dbReference>
<feature type="compositionally biased region" description="Basic and acidic residues" evidence="6">
    <location>
        <begin position="1013"/>
        <end position="1026"/>
    </location>
</feature>
<evidence type="ECO:0000256" key="1">
    <source>
        <dbReference type="ARBA" id="ARBA00022741"/>
    </source>
</evidence>
<evidence type="ECO:0000256" key="2">
    <source>
        <dbReference type="ARBA" id="ARBA00022801"/>
    </source>
</evidence>
<dbReference type="GO" id="GO:0005525">
    <property type="term" value="F:GTP binding"/>
    <property type="evidence" value="ECO:0007669"/>
    <property type="project" value="UniProtKB-KW"/>
</dbReference>
<dbReference type="InterPro" id="IPR030386">
    <property type="entry name" value="G_GB1_RHD3_dom"/>
</dbReference>
<feature type="compositionally biased region" description="Polar residues" evidence="6">
    <location>
        <begin position="995"/>
        <end position="1004"/>
    </location>
</feature>
<feature type="domain" description="GB1/RHD3-type G" evidence="7">
    <location>
        <begin position="74"/>
        <end position="316"/>
    </location>
</feature>
<reference evidence="8 9" key="1">
    <citation type="journal article" date="2018" name="Mol. Plant">
        <title>The genome of Artemisia annua provides insight into the evolution of Asteraceae family and artemisinin biosynthesis.</title>
        <authorList>
            <person name="Shen Q."/>
            <person name="Zhang L."/>
            <person name="Liao Z."/>
            <person name="Wang S."/>
            <person name="Yan T."/>
            <person name="Shi P."/>
            <person name="Liu M."/>
            <person name="Fu X."/>
            <person name="Pan Q."/>
            <person name="Wang Y."/>
            <person name="Lv Z."/>
            <person name="Lu X."/>
            <person name="Zhang F."/>
            <person name="Jiang W."/>
            <person name="Ma Y."/>
            <person name="Chen M."/>
            <person name="Hao X."/>
            <person name="Li L."/>
            <person name="Tang Y."/>
            <person name="Lv G."/>
            <person name="Zhou Y."/>
            <person name="Sun X."/>
            <person name="Brodelius P.E."/>
            <person name="Rose J.K.C."/>
            <person name="Tang K."/>
        </authorList>
    </citation>
    <scope>NUCLEOTIDE SEQUENCE [LARGE SCALE GENOMIC DNA]</scope>
    <source>
        <strain evidence="9">cv. Huhao1</strain>
        <tissue evidence="8">Leaf</tissue>
    </source>
</reference>
<keyword evidence="5" id="KW-0175">Coiled coil</keyword>
<dbReference type="InterPro" id="IPR027417">
    <property type="entry name" value="P-loop_NTPase"/>
</dbReference>
<dbReference type="EMBL" id="PKPP01000904">
    <property type="protein sequence ID" value="PWA87534.1"/>
    <property type="molecule type" value="Genomic_DNA"/>
</dbReference>
<dbReference type="GO" id="GO:0003924">
    <property type="term" value="F:GTPase activity"/>
    <property type="evidence" value="ECO:0007669"/>
    <property type="project" value="InterPro"/>
</dbReference>
<dbReference type="STRING" id="35608.A0A2U1PP48"/>
<comment type="similarity">
    <text evidence="4">Belongs to the TRAFAC class dynamin-like GTPase superfamily. GB1/RHD3 GTPase family.</text>
</comment>